<dbReference type="KEGG" id="blen:NCTC4824_04139"/>
<evidence type="ECO:0000313" key="2">
    <source>
        <dbReference type="EMBL" id="SQI63492.1"/>
    </source>
</evidence>
<gene>
    <name evidence="2" type="ORF">NCTC4824_04139</name>
</gene>
<evidence type="ECO:0000256" key="1">
    <source>
        <dbReference type="SAM" id="Phobius"/>
    </source>
</evidence>
<accession>A0A2X4WYI6</accession>
<dbReference type="STRING" id="1348624.GCA_001591545_03718"/>
<keyword evidence="1" id="KW-0472">Membrane</keyword>
<dbReference type="AlphaFoldDB" id="A0A2X4WYI6"/>
<protein>
    <recommendedName>
        <fullName evidence="4">Cytochrome c oxidase subunit 2A</fullName>
    </recommendedName>
</protein>
<evidence type="ECO:0008006" key="4">
    <source>
        <dbReference type="Google" id="ProtNLM"/>
    </source>
</evidence>
<evidence type="ECO:0000313" key="3">
    <source>
        <dbReference type="Proteomes" id="UP000249134"/>
    </source>
</evidence>
<dbReference type="Proteomes" id="UP000249134">
    <property type="component" value="Chromosome 1"/>
</dbReference>
<dbReference type="RefSeq" id="WP_251523841.1">
    <property type="nucleotide sequence ID" value="NZ_JAMATI010000005.1"/>
</dbReference>
<keyword evidence="1" id="KW-1133">Transmembrane helix</keyword>
<keyword evidence="3" id="KW-1185">Reference proteome</keyword>
<organism evidence="2 3">
    <name type="scientific">Lederbergia lenta</name>
    <name type="common">Bacillus lentus</name>
    <dbReference type="NCBI Taxonomy" id="1467"/>
    <lineage>
        <taxon>Bacteria</taxon>
        <taxon>Bacillati</taxon>
        <taxon>Bacillota</taxon>
        <taxon>Bacilli</taxon>
        <taxon>Bacillales</taxon>
        <taxon>Bacillaceae</taxon>
        <taxon>Lederbergia</taxon>
    </lineage>
</organism>
<keyword evidence="1" id="KW-0812">Transmembrane</keyword>
<reference evidence="2 3" key="1">
    <citation type="submission" date="2018-06" db="EMBL/GenBank/DDBJ databases">
        <authorList>
            <consortium name="Pathogen Informatics"/>
            <person name="Doyle S."/>
        </authorList>
    </citation>
    <scope>NUCLEOTIDE SEQUENCE [LARGE SCALE GENOMIC DNA]</scope>
    <source>
        <strain evidence="2 3">NCTC4824</strain>
    </source>
</reference>
<sequence length="58" mass="6476">MDKEVRFIHDSHVGGCSEMNKKKHDSDPNLKGTLISVLGVGIIIVVMWFAVYGLYVAR</sequence>
<feature type="transmembrane region" description="Helical" evidence="1">
    <location>
        <begin position="34"/>
        <end position="57"/>
    </location>
</feature>
<name>A0A2X4WYI6_LEDLE</name>
<proteinExistence type="predicted"/>
<dbReference type="EMBL" id="LS483476">
    <property type="protein sequence ID" value="SQI63492.1"/>
    <property type="molecule type" value="Genomic_DNA"/>
</dbReference>